<proteinExistence type="predicted"/>
<evidence type="ECO:0000259" key="1">
    <source>
        <dbReference type="Pfam" id="PF08241"/>
    </source>
</evidence>
<keyword evidence="3" id="KW-1185">Reference proteome</keyword>
<dbReference type="CDD" id="cd02440">
    <property type="entry name" value="AdoMet_MTases"/>
    <property type="match status" value="1"/>
</dbReference>
<gene>
    <name evidence="2" type="ORF">CEXT_341941</name>
</gene>
<dbReference type="PANTHER" id="PTHR43861:SF1">
    <property type="entry name" value="TRANS-ACONITATE 2-METHYLTRANSFERASE"/>
    <property type="match status" value="1"/>
</dbReference>
<evidence type="ECO:0000313" key="2">
    <source>
        <dbReference type="EMBL" id="GIY17303.1"/>
    </source>
</evidence>
<evidence type="ECO:0000313" key="3">
    <source>
        <dbReference type="Proteomes" id="UP001054945"/>
    </source>
</evidence>
<sequence length="332" mass="38030">MSAVVLKVIQDLSLKCYSHVKKATEEKFQIRLGYLYCIGGQIIRIKSWTMDDYSPHECRGYLVTLQSALLAECQQITEPREFSKANIIEVGCAYGATTAQISDYWPNNREVLGIDSNKNAINYAFTFVADEKMDFAYADIEDQSTFDLTWAGKFDWVFSSQALFFVRDHAAALRNLMWCIKPGGKCYIAVPAAKPADFHAAAKKVIGAECWKQTFQPISDLVSDITEANCNRLWFHHPHADRVYSALLEQVGYQILHTKLFDFRYIFSSQDEYKACLRCLIRRPLQCVPEDKRDHVLKEFQKAAYKKAKKTPGGSVIWNLKYVMVLAKRPEL</sequence>
<comment type="caution">
    <text evidence="2">The sequence shown here is derived from an EMBL/GenBank/DDBJ whole genome shotgun (WGS) entry which is preliminary data.</text>
</comment>
<dbReference type="AlphaFoldDB" id="A0AAV4R4P8"/>
<reference evidence="2 3" key="1">
    <citation type="submission" date="2021-06" db="EMBL/GenBank/DDBJ databases">
        <title>Caerostris extrusa draft genome.</title>
        <authorList>
            <person name="Kono N."/>
            <person name="Arakawa K."/>
        </authorList>
    </citation>
    <scope>NUCLEOTIDE SEQUENCE [LARGE SCALE GENOMIC DNA]</scope>
</reference>
<dbReference type="EMBL" id="BPLR01007495">
    <property type="protein sequence ID" value="GIY17303.1"/>
    <property type="molecule type" value="Genomic_DNA"/>
</dbReference>
<dbReference type="Gene3D" id="3.40.50.150">
    <property type="entry name" value="Vaccinia Virus protein VP39"/>
    <property type="match status" value="1"/>
</dbReference>
<organism evidence="2 3">
    <name type="scientific">Caerostris extrusa</name>
    <name type="common">Bark spider</name>
    <name type="synonym">Caerostris bankana</name>
    <dbReference type="NCBI Taxonomy" id="172846"/>
    <lineage>
        <taxon>Eukaryota</taxon>
        <taxon>Metazoa</taxon>
        <taxon>Ecdysozoa</taxon>
        <taxon>Arthropoda</taxon>
        <taxon>Chelicerata</taxon>
        <taxon>Arachnida</taxon>
        <taxon>Araneae</taxon>
        <taxon>Araneomorphae</taxon>
        <taxon>Entelegynae</taxon>
        <taxon>Araneoidea</taxon>
        <taxon>Araneidae</taxon>
        <taxon>Caerostris</taxon>
    </lineage>
</organism>
<protein>
    <submittedName>
        <fullName evidence="2">Trans-aconitate 2-methyltransferase</fullName>
    </submittedName>
</protein>
<feature type="domain" description="Methyltransferase type 11" evidence="1">
    <location>
        <begin position="89"/>
        <end position="188"/>
    </location>
</feature>
<dbReference type="Proteomes" id="UP001054945">
    <property type="component" value="Unassembled WGS sequence"/>
</dbReference>
<dbReference type="SUPFAM" id="SSF53335">
    <property type="entry name" value="S-adenosyl-L-methionine-dependent methyltransferases"/>
    <property type="match status" value="1"/>
</dbReference>
<accession>A0AAV4R4P8</accession>
<dbReference type="InterPro" id="IPR029063">
    <property type="entry name" value="SAM-dependent_MTases_sf"/>
</dbReference>
<dbReference type="Pfam" id="PF08241">
    <property type="entry name" value="Methyltransf_11"/>
    <property type="match status" value="1"/>
</dbReference>
<dbReference type="PANTHER" id="PTHR43861">
    <property type="entry name" value="TRANS-ACONITATE 2-METHYLTRANSFERASE-RELATED"/>
    <property type="match status" value="1"/>
</dbReference>
<name>A0AAV4R4P8_CAEEX</name>
<dbReference type="InterPro" id="IPR013216">
    <property type="entry name" value="Methyltransf_11"/>
</dbReference>